<feature type="region of interest" description="Disordered" evidence="1">
    <location>
        <begin position="215"/>
        <end position="248"/>
    </location>
</feature>
<protein>
    <submittedName>
        <fullName evidence="2">Uncharacterized protein</fullName>
    </submittedName>
</protein>
<name>A0A6L2MGU4_TANCI</name>
<organism evidence="2">
    <name type="scientific">Tanacetum cinerariifolium</name>
    <name type="common">Dalmatian daisy</name>
    <name type="synonym">Chrysanthemum cinerariifolium</name>
    <dbReference type="NCBI Taxonomy" id="118510"/>
    <lineage>
        <taxon>Eukaryota</taxon>
        <taxon>Viridiplantae</taxon>
        <taxon>Streptophyta</taxon>
        <taxon>Embryophyta</taxon>
        <taxon>Tracheophyta</taxon>
        <taxon>Spermatophyta</taxon>
        <taxon>Magnoliopsida</taxon>
        <taxon>eudicotyledons</taxon>
        <taxon>Gunneridae</taxon>
        <taxon>Pentapetalae</taxon>
        <taxon>asterids</taxon>
        <taxon>campanulids</taxon>
        <taxon>Asterales</taxon>
        <taxon>Asteraceae</taxon>
        <taxon>Asteroideae</taxon>
        <taxon>Anthemideae</taxon>
        <taxon>Anthemidinae</taxon>
        <taxon>Tanacetum</taxon>
    </lineage>
</organism>
<gene>
    <name evidence="2" type="ORF">Tci_045191</name>
</gene>
<dbReference type="EMBL" id="BKCJ010006645">
    <property type="protein sequence ID" value="GEU73213.1"/>
    <property type="molecule type" value="Genomic_DNA"/>
</dbReference>
<feature type="region of interest" description="Disordered" evidence="1">
    <location>
        <begin position="37"/>
        <end position="63"/>
    </location>
</feature>
<comment type="caution">
    <text evidence="2">The sequence shown here is derived from an EMBL/GenBank/DDBJ whole genome shotgun (WGS) entry which is preliminary data.</text>
</comment>
<accession>A0A6L2MGU4</accession>
<feature type="compositionally biased region" description="Gly residues" evidence="1">
    <location>
        <begin position="230"/>
        <end position="248"/>
    </location>
</feature>
<reference evidence="2" key="1">
    <citation type="journal article" date="2019" name="Sci. Rep.">
        <title>Draft genome of Tanacetum cinerariifolium, the natural source of mosquito coil.</title>
        <authorList>
            <person name="Yamashiro T."/>
            <person name="Shiraishi A."/>
            <person name="Satake H."/>
            <person name="Nakayama K."/>
        </authorList>
    </citation>
    <scope>NUCLEOTIDE SEQUENCE</scope>
</reference>
<evidence type="ECO:0000313" key="2">
    <source>
        <dbReference type="EMBL" id="GEU73213.1"/>
    </source>
</evidence>
<sequence length="248" mass="26213">TCRALTVRKSIRPLPSHCLSLSEAYLRWRSDPLSTMYPPTTSESSAGDSSSESSAGPSYKRCRSPTATVTSSIHATRGLVLSHTDILLSRKTFRDSISPDDSVDEDINMDALEDIKANATAVEVAVDRDIVTGLMQGYCDWIDAGIGMEVDVGVDVDDEVEDEVKSSDRGTMKVGVDVVIGIDIPNGMLMADAVERLEQEALAAFKVARAANALEAKNQSKNGSNDDNGNGNGGDGNGVDGNGGNENG</sequence>
<evidence type="ECO:0000256" key="1">
    <source>
        <dbReference type="SAM" id="MobiDB-lite"/>
    </source>
</evidence>
<feature type="non-terminal residue" evidence="2">
    <location>
        <position position="1"/>
    </location>
</feature>
<feature type="compositionally biased region" description="Low complexity" evidence="1">
    <location>
        <begin position="39"/>
        <end position="58"/>
    </location>
</feature>
<proteinExistence type="predicted"/>
<dbReference type="AlphaFoldDB" id="A0A6L2MGU4"/>